<dbReference type="Pfam" id="PF03544">
    <property type="entry name" value="TonB_C"/>
    <property type="match status" value="1"/>
</dbReference>
<dbReference type="Gene3D" id="3.30.1150.10">
    <property type="match status" value="1"/>
</dbReference>
<keyword evidence="6" id="KW-0812">Transmembrane</keyword>
<evidence type="ECO:0000256" key="3">
    <source>
        <dbReference type="ARBA" id="ARBA00022448"/>
    </source>
</evidence>
<feature type="compositionally biased region" description="Basic and acidic residues" evidence="10">
    <location>
        <begin position="160"/>
        <end position="172"/>
    </location>
</feature>
<gene>
    <name evidence="13" type="ORF">POM99_13015</name>
</gene>
<feature type="chain" id="PRO_5046036844" evidence="11">
    <location>
        <begin position="26"/>
        <end position="204"/>
    </location>
</feature>
<keyword evidence="4" id="KW-1003">Cell membrane</keyword>
<dbReference type="InterPro" id="IPR037682">
    <property type="entry name" value="TonB_C"/>
</dbReference>
<keyword evidence="14" id="KW-1185">Reference proteome</keyword>
<evidence type="ECO:0000313" key="14">
    <source>
        <dbReference type="Proteomes" id="UP001222770"/>
    </source>
</evidence>
<reference evidence="13 14" key="1">
    <citation type="submission" date="2023-03" db="EMBL/GenBank/DDBJ databases">
        <title>Novosphingobium cyanobacteriorum sp. nov., isolated from a eutrophic reservoir during the Microcystis bloom period.</title>
        <authorList>
            <person name="Kang M."/>
            <person name="Le V."/>
            <person name="Ko S.-R."/>
            <person name="Lee S.-A."/>
            <person name="Ahn C.-Y."/>
        </authorList>
    </citation>
    <scope>NUCLEOTIDE SEQUENCE [LARGE SCALE GENOMIC DNA]</scope>
    <source>
        <strain evidence="13 14">HBC54</strain>
    </source>
</reference>
<comment type="similarity">
    <text evidence="2">Belongs to the TonB family.</text>
</comment>
<feature type="region of interest" description="Disordered" evidence="10">
    <location>
        <begin position="160"/>
        <end position="185"/>
    </location>
</feature>
<evidence type="ECO:0000256" key="8">
    <source>
        <dbReference type="ARBA" id="ARBA00022989"/>
    </source>
</evidence>
<dbReference type="NCBIfam" id="TIGR01352">
    <property type="entry name" value="tonB_Cterm"/>
    <property type="match status" value="1"/>
</dbReference>
<evidence type="ECO:0000259" key="12">
    <source>
        <dbReference type="PROSITE" id="PS52015"/>
    </source>
</evidence>
<evidence type="ECO:0000256" key="9">
    <source>
        <dbReference type="ARBA" id="ARBA00023136"/>
    </source>
</evidence>
<dbReference type="PANTHER" id="PTHR33446:SF2">
    <property type="entry name" value="PROTEIN TONB"/>
    <property type="match status" value="1"/>
</dbReference>
<dbReference type="EMBL" id="JAROCY010000011">
    <property type="protein sequence ID" value="MDF8334128.1"/>
    <property type="molecule type" value="Genomic_DNA"/>
</dbReference>
<evidence type="ECO:0000256" key="6">
    <source>
        <dbReference type="ARBA" id="ARBA00022692"/>
    </source>
</evidence>
<evidence type="ECO:0000256" key="5">
    <source>
        <dbReference type="ARBA" id="ARBA00022519"/>
    </source>
</evidence>
<feature type="domain" description="TonB C-terminal" evidence="12">
    <location>
        <begin position="31"/>
        <end position="129"/>
    </location>
</feature>
<feature type="signal peptide" evidence="11">
    <location>
        <begin position="1"/>
        <end position="25"/>
    </location>
</feature>
<proteinExistence type="inferred from homology"/>
<comment type="caution">
    <text evidence="13">The sequence shown here is derived from an EMBL/GenBank/DDBJ whole genome shotgun (WGS) entry which is preliminary data.</text>
</comment>
<evidence type="ECO:0000256" key="10">
    <source>
        <dbReference type="SAM" id="MobiDB-lite"/>
    </source>
</evidence>
<keyword evidence="9" id="KW-0472">Membrane</keyword>
<keyword evidence="3" id="KW-0813">Transport</keyword>
<dbReference type="PROSITE" id="PS52015">
    <property type="entry name" value="TONB_CTD"/>
    <property type="match status" value="1"/>
</dbReference>
<evidence type="ECO:0000313" key="13">
    <source>
        <dbReference type="EMBL" id="MDF8334128.1"/>
    </source>
</evidence>
<dbReference type="PANTHER" id="PTHR33446">
    <property type="entry name" value="PROTEIN TONB-RELATED"/>
    <property type="match status" value="1"/>
</dbReference>
<dbReference type="InterPro" id="IPR051045">
    <property type="entry name" value="TonB-dependent_transducer"/>
</dbReference>
<evidence type="ECO:0000256" key="7">
    <source>
        <dbReference type="ARBA" id="ARBA00022927"/>
    </source>
</evidence>
<dbReference type="RefSeq" id="WP_277278489.1">
    <property type="nucleotide sequence ID" value="NZ_JAROCY010000011.1"/>
</dbReference>
<accession>A0ABT6CLL8</accession>
<dbReference type="SUPFAM" id="SSF74653">
    <property type="entry name" value="TolA/TonB C-terminal domain"/>
    <property type="match status" value="1"/>
</dbReference>
<protein>
    <submittedName>
        <fullName evidence="13">TonB family protein</fullName>
    </submittedName>
</protein>
<keyword evidence="8" id="KW-1133">Transmembrane helix</keyword>
<keyword evidence="7" id="KW-0653">Protein transport</keyword>
<dbReference type="Proteomes" id="UP001222770">
    <property type="component" value="Unassembled WGS sequence"/>
</dbReference>
<sequence>MQKHIRLVWPAIAGVALVAADAARAAEPTAPVPASNPGFWVTTEDYPARALREEREGVVRFALTVSAEGTPTGCEIVQSTGSPDLDTQSCALIMERARFTPATDKKGRPVEGTYRSSVRWVIPRTAEPPKAGTLEFSFIVQPDGSMTDCKVVRMEGEATEEMKRKADGDGPCDKPASYDPYRDANGQPVARRVKVMFSTVVEAP</sequence>
<evidence type="ECO:0000256" key="11">
    <source>
        <dbReference type="SAM" id="SignalP"/>
    </source>
</evidence>
<evidence type="ECO:0000256" key="4">
    <source>
        <dbReference type="ARBA" id="ARBA00022475"/>
    </source>
</evidence>
<evidence type="ECO:0000256" key="1">
    <source>
        <dbReference type="ARBA" id="ARBA00004383"/>
    </source>
</evidence>
<keyword evidence="11" id="KW-0732">Signal</keyword>
<comment type="subcellular location">
    <subcellularLocation>
        <location evidence="1">Cell inner membrane</location>
        <topology evidence="1">Single-pass membrane protein</topology>
        <orientation evidence="1">Periplasmic side</orientation>
    </subcellularLocation>
</comment>
<name>A0ABT6CLL8_9SPHN</name>
<dbReference type="InterPro" id="IPR006260">
    <property type="entry name" value="TonB/TolA_C"/>
</dbReference>
<evidence type="ECO:0000256" key="2">
    <source>
        <dbReference type="ARBA" id="ARBA00006555"/>
    </source>
</evidence>
<organism evidence="13 14">
    <name type="scientific">Novosphingobium cyanobacteriorum</name>
    <dbReference type="NCBI Taxonomy" id="3024215"/>
    <lineage>
        <taxon>Bacteria</taxon>
        <taxon>Pseudomonadati</taxon>
        <taxon>Pseudomonadota</taxon>
        <taxon>Alphaproteobacteria</taxon>
        <taxon>Sphingomonadales</taxon>
        <taxon>Sphingomonadaceae</taxon>
        <taxon>Novosphingobium</taxon>
    </lineage>
</organism>
<keyword evidence="5" id="KW-0997">Cell inner membrane</keyword>